<evidence type="ECO:0000313" key="9">
    <source>
        <dbReference type="Proteomes" id="UP001178281"/>
    </source>
</evidence>
<evidence type="ECO:0000256" key="3">
    <source>
        <dbReference type="ARBA" id="ARBA00022980"/>
    </source>
</evidence>
<evidence type="ECO:0000256" key="1">
    <source>
        <dbReference type="ARBA" id="ARBA00022730"/>
    </source>
</evidence>
<evidence type="ECO:0000313" key="8">
    <source>
        <dbReference type="EMBL" id="MDP0397901.1"/>
    </source>
</evidence>
<keyword evidence="1 5" id="KW-0699">rRNA-binding</keyword>
<evidence type="ECO:0000259" key="7">
    <source>
        <dbReference type="Pfam" id="PF14693"/>
    </source>
</evidence>
<dbReference type="InterPro" id="IPR029751">
    <property type="entry name" value="Ribosomal_L25_dom"/>
</dbReference>
<dbReference type="CDD" id="cd00495">
    <property type="entry name" value="Ribosomal_L25_TL5_CTC"/>
    <property type="match status" value="1"/>
</dbReference>
<comment type="function">
    <text evidence="5">This is one of the proteins that binds to the 5S RNA in the ribosome where it forms part of the central protuberance.</text>
</comment>
<organism evidence="8 9">
    <name type="scientific">Tsukamurella strandjordii</name>
    <dbReference type="NCBI Taxonomy" id="147577"/>
    <lineage>
        <taxon>Bacteria</taxon>
        <taxon>Bacillati</taxon>
        <taxon>Actinomycetota</taxon>
        <taxon>Actinomycetes</taxon>
        <taxon>Mycobacteriales</taxon>
        <taxon>Tsukamurellaceae</taxon>
        <taxon>Tsukamurella</taxon>
    </lineage>
</organism>
<dbReference type="AlphaFoldDB" id="A0AA90NGH9"/>
<dbReference type="RefSeq" id="WP_220658122.1">
    <property type="nucleotide sequence ID" value="NZ_BAAAII010000013.1"/>
</dbReference>
<dbReference type="EMBL" id="JAUTIX010000003">
    <property type="protein sequence ID" value="MDP0397901.1"/>
    <property type="molecule type" value="Genomic_DNA"/>
</dbReference>
<feature type="domain" description="Large ribosomal subunit protein bL25 beta" evidence="7">
    <location>
        <begin position="101"/>
        <end position="179"/>
    </location>
</feature>
<comment type="caution">
    <text evidence="8">The sequence shown here is derived from an EMBL/GenBank/DDBJ whole genome shotgun (WGS) entry which is preliminary data.</text>
</comment>
<evidence type="ECO:0000259" key="6">
    <source>
        <dbReference type="Pfam" id="PF01386"/>
    </source>
</evidence>
<dbReference type="InterPro" id="IPR037121">
    <property type="entry name" value="Ribosomal_bL25_C"/>
</dbReference>
<evidence type="ECO:0000256" key="5">
    <source>
        <dbReference type="HAMAP-Rule" id="MF_01334"/>
    </source>
</evidence>
<keyword evidence="9" id="KW-1185">Reference proteome</keyword>
<dbReference type="SUPFAM" id="SSF50715">
    <property type="entry name" value="Ribosomal protein L25-like"/>
    <property type="match status" value="1"/>
</dbReference>
<reference evidence="8" key="1">
    <citation type="submission" date="2023-08" db="EMBL/GenBank/DDBJ databases">
        <title>The draft genome of Tsukamurella strandjordii strain 050030.</title>
        <authorList>
            <person name="Zhao F."/>
            <person name="Feng Y."/>
            <person name="Zong Z."/>
        </authorList>
    </citation>
    <scope>NUCLEOTIDE SEQUENCE</scope>
    <source>
        <strain evidence="8">050030</strain>
    </source>
</reference>
<dbReference type="Pfam" id="PF14693">
    <property type="entry name" value="Ribosomal_TL5_C"/>
    <property type="match status" value="1"/>
</dbReference>
<dbReference type="Gene3D" id="2.170.120.20">
    <property type="entry name" value="Ribosomal protein L25, beta domain"/>
    <property type="match status" value="1"/>
</dbReference>
<name>A0AA90NGH9_9ACTN</name>
<keyword evidence="3 5" id="KW-0689">Ribosomal protein</keyword>
<sequence>MSNANKLTASVRTEFGKGAARRTRRDGLVPVVLYGHGTDPQHLTVVARDFAAILRKDGTNAVLSLDIDGKEQLALTKQVVVHPLRNYIEHTDLLVIKKGEKVTVSVPVIVEGDPAGGTQVAQDLNEVEIEADALSIPENIVVNVQGLEVGTQIAAGQLEVPAGVTVITDPEALIVNITEIAAAETEGDDAAEGDEAAAEAAE</sequence>
<gene>
    <name evidence="5" type="primary">rplY</name>
    <name evidence="5" type="synonym">ctc</name>
    <name evidence="8" type="ORF">Q7X28_08175</name>
</gene>
<dbReference type="InterPro" id="IPR011035">
    <property type="entry name" value="Ribosomal_bL25/Gln-tRNA_synth"/>
</dbReference>
<keyword evidence="2 5" id="KW-0694">RNA-binding</keyword>
<dbReference type="PANTHER" id="PTHR33284:SF1">
    <property type="entry name" value="RIBOSOMAL PROTEIN L25_GLN-TRNA SYNTHETASE, ANTI-CODON-BINDING DOMAIN-CONTAINING PROTEIN"/>
    <property type="match status" value="1"/>
</dbReference>
<dbReference type="GO" id="GO:0022625">
    <property type="term" value="C:cytosolic large ribosomal subunit"/>
    <property type="evidence" value="ECO:0007669"/>
    <property type="project" value="TreeGrafter"/>
</dbReference>
<protein>
    <recommendedName>
        <fullName evidence="5">Large ribosomal subunit protein bL25</fullName>
    </recommendedName>
    <alternativeName>
        <fullName evidence="5">General stress protein CTC</fullName>
    </alternativeName>
</protein>
<dbReference type="InterPro" id="IPR020057">
    <property type="entry name" value="Ribosomal_bL25_b-dom"/>
</dbReference>
<evidence type="ECO:0000256" key="2">
    <source>
        <dbReference type="ARBA" id="ARBA00022884"/>
    </source>
</evidence>
<dbReference type="GO" id="GO:0003735">
    <property type="term" value="F:structural constituent of ribosome"/>
    <property type="evidence" value="ECO:0007669"/>
    <property type="project" value="InterPro"/>
</dbReference>
<dbReference type="GO" id="GO:0008097">
    <property type="term" value="F:5S rRNA binding"/>
    <property type="evidence" value="ECO:0007669"/>
    <property type="project" value="InterPro"/>
</dbReference>
<accession>A0AA90NGH9</accession>
<feature type="domain" description="Large ribosomal subunit protein bL25 L25" evidence="6">
    <location>
        <begin position="7"/>
        <end position="93"/>
    </location>
</feature>
<dbReference type="InterPro" id="IPR020056">
    <property type="entry name" value="Rbsml_bL25/Gln-tRNA_synth_N"/>
</dbReference>
<proteinExistence type="inferred from homology"/>
<dbReference type="GO" id="GO:0006412">
    <property type="term" value="P:translation"/>
    <property type="evidence" value="ECO:0007669"/>
    <property type="project" value="UniProtKB-UniRule"/>
</dbReference>
<dbReference type="Gene3D" id="2.40.240.10">
    <property type="entry name" value="Ribosomal Protein L25, Chain P"/>
    <property type="match status" value="1"/>
</dbReference>
<dbReference type="NCBIfam" id="NF004131">
    <property type="entry name" value="PRK05618.2-1"/>
    <property type="match status" value="1"/>
</dbReference>
<dbReference type="Proteomes" id="UP001178281">
    <property type="component" value="Unassembled WGS sequence"/>
</dbReference>
<dbReference type="HAMAP" id="MF_01334">
    <property type="entry name" value="Ribosomal_bL25_CTC"/>
    <property type="match status" value="1"/>
</dbReference>
<dbReference type="InterPro" id="IPR020930">
    <property type="entry name" value="Ribosomal_uL5_bac-type"/>
</dbReference>
<evidence type="ECO:0000256" key="4">
    <source>
        <dbReference type="ARBA" id="ARBA00023274"/>
    </source>
</evidence>
<dbReference type="PANTHER" id="PTHR33284">
    <property type="entry name" value="RIBOSOMAL PROTEIN L25/GLN-TRNA SYNTHETASE, ANTI-CODON-BINDING DOMAIN-CONTAINING PROTEIN"/>
    <property type="match status" value="1"/>
</dbReference>
<keyword evidence="4 5" id="KW-0687">Ribonucleoprotein</keyword>
<dbReference type="InterPro" id="IPR001021">
    <property type="entry name" value="Ribosomal_bL25_long"/>
</dbReference>
<dbReference type="Pfam" id="PF01386">
    <property type="entry name" value="Ribosomal_L25p"/>
    <property type="match status" value="1"/>
</dbReference>
<comment type="similarity">
    <text evidence="5">Belongs to the bacterial ribosomal protein bL25 family. CTC subfamily.</text>
</comment>
<comment type="subunit">
    <text evidence="5">Part of the 50S ribosomal subunit; part of the 5S rRNA/L5/L18/L25 subcomplex. Contacts the 5S rRNA. Binds to the 5S rRNA independently of L5 and L18.</text>
</comment>
<dbReference type="NCBIfam" id="TIGR00731">
    <property type="entry name" value="bL25_bact_ctc"/>
    <property type="match status" value="1"/>
</dbReference>